<keyword evidence="4" id="KW-0479">Metal-binding</keyword>
<dbReference type="AlphaFoldDB" id="A0A0B2QP34"/>
<evidence type="ECO:0000256" key="8">
    <source>
        <dbReference type="PROSITE-ProRule" id="PRU00175"/>
    </source>
</evidence>
<keyword evidence="7" id="KW-0862">Zinc</keyword>
<feature type="compositionally biased region" description="Polar residues" evidence="9">
    <location>
        <begin position="367"/>
        <end position="383"/>
    </location>
</feature>
<dbReference type="EC" id="2.3.2.27" evidence="2"/>
<dbReference type="GO" id="GO:0008270">
    <property type="term" value="F:zinc ion binding"/>
    <property type="evidence" value="ECO:0007669"/>
    <property type="project" value="UniProtKB-KW"/>
</dbReference>
<evidence type="ECO:0000256" key="1">
    <source>
        <dbReference type="ARBA" id="ARBA00000900"/>
    </source>
</evidence>
<evidence type="ECO:0000256" key="7">
    <source>
        <dbReference type="ARBA" id="ARBA00022833"/>
    </source>
</evidence>
<keyword evidence="6" id="KW-0833">Ubl conjugation pathway</keyword>
<feature type="domain" description="RING-type" evidence="10">
    <location>
        <begin position="28"/>
        <end position="76"/>
    </location>
</feature>
<dbReference type="PANTHER" id="PTHR46463:SF27">
    <property type="entry name" value="OS03G0788800 PROTEIN"/>
    <property type="match status" value="1"/>
</dbReference>
<feature type="compositionally biased region" description="Polar residues" evidence="9">
    <location>
        <begin position="248"/>
        <end position="269"/>
    </location>
</feature>
<feature type="region of interest" description="Disordered" evidence="9">
    <location>
        <begin position="330"/>
        <end position="383"/>
    </location>
</feature>
<evidence type="ECO:0000256" key="6">
    <source>
        <dbReference type="ARBA" id="ARBA00022786"/>
    </source>
</evidence>
<evidence type="ECO:0000256" key="4">
    <source>
        <dbReference type="ARBA" id="ARBA00022723"/>
    </source>
</evidence>
<keyword evidence="5 8" id="KW-0863">Zinc-finger</keyword>
<protein>
    <recommendedName>
        <fullName evidence="2">RING-type E3 ubiquitin transferase</fullName>
        <ecNumber evidence="2">2.3.2.27</ecNumber>
    </recommendedName>
</protein>
<dbReference type="PROSITE" id="PS50089">
    <property type="entry name" value="ZF_RING_2"/>
    <property type="match status" value="1"/>
</dbReference>
<dbReference type="EMBL" id="KN656488">
    <property type="protein sequence ID" value="KHN23216.1"/>
    <property type="molecule type" value="Genomic_DNA"/>
</dbReference>
<dbReference type="GO" id="GO:0061630">
    <property type="term" value="F:ubiquitin protein ligase activity"/>
    <property type="evidence" value="ECO:0007669"/>
    <property type="project" value="UniProtKB-EC"/>
</dbReference>
<feature type="compositionally biased region" description="Low complexity" evidence="9">
    <location>
        <begin position="221"/>
        <end position="235"/>
    </location>
</feature>
<sequence length="383" mass="41955">MEGKTESHMTSAAAFVEGGVQEACDDACSICLEDFCKSDPATVTNCKHEFHLQCILEWHVLIFFHVCQRSSQCPMCWQPISLRDATSQELLEAVELERSLRDTPSRNAAIFHHPTLGDFELQHLPMGVNEADIEERIIQHLTAAAAMRRSHHLSRREGHRTRPSAHGRPHFLVYSTQPSAPPSAAGGGSEPAAIPVGSPSTPLTFDGNEQSSLQQIPHVQTQSSSLTSASTVSTTNLQGVHSDDRSFASHSFPASQDRAQPSEQSFSDSLRSRFNAVSMRYKDSISKGTRGWKERLFSPNSSMSELGSEVRRELNAKIASVSRLMERLETRENNSAAGTSLSNHLVNRSIAETSNQSNVEARGENSLHGNNTPTTFSASSDSK</sequence>
<evidence type="ECO:0000313" key="11">
    <source>
        <dbReference type="EMBL" id="KHN23216.1"/>
    </source>
</evidence>
<organism evidence="11">
    <name type="scientific">Glycine soja</name>
    <name type="common">Wild soybean</name>
    <dbReference type="NCBI Taxonomy" id="3848"/>
    <lineage>
        <taxon>Eukaryota</taxon>
        <taxon>Viridiplantae</taxon>
        <taxon>Streptophyta</taxon>
        <taxon>Embryophyta</taxon>
        <taxon>Tracheophyta</taxon>
        <taxon>Spermatophyta</taxon>
        <taxon>Magnoliopsida</taxon>
        <taxon>eudicotyledons</taxon>
        <taxon>Gunneridae</taxon>
        <taxon>Pentapetalae</taxon>
        <taxon>rosids</taxon>
        <taxon>fabids</taxon>
        <taxon>Fabales</taxon>
        <taxon>Fabaceae</taxon>
        <taxon>Papilionoideae</taxon>
        <taxon>50 kb inversion clade</taxon>
        <taxon>NPAAA clade</taxon>
        <taxon>indigoferoid/millettioid clade</taxon>
        <taxon>Phaseoleae</taxon>
        <taxon>Glycine</taxon>
        <taxon>Glycine subgen. Soja</taxon>
    </lineage>
</organism>
<feature type="compositionally biased region" description="Polar residues" evidence="9">
    <location>
        <begin position="198"/>
        <end position="220"/>
    </location>
</feature>
<evidence type="ECO:0000256" key="5">
    <source>
        <dbReference type="ARBA" id="ARBA00022771"/>
    </source>
</evidence>
<evidence type="ECO:0000259" key="10">
    <source>
        <dbReference type="PROSITE" id="PS50089"/>
    </source>
</evidence>
<gene>
    <name evidence="11" type="ORF">glysoja_046197</name>
</gene>
<proteinExistence type="predicted"/>
<reference evidence="11" key="1">
    <citation type="submission" date="2014-07" db="EMBL/GenBank/DDBJ databases">
        <title>Identification of a novel salt tolerance gene in wild soybean by whole-genome sequencing.</title>
        <authorList>
            <person name="Lam H.-M."/>
            <person name="Qi X."/>
            <person name="Li M.-W."/>
            <person name="Liu X."/>
            <person name="Xie M."/>
            <person name="Ni M."/>
            <person name="Xu X."/>
        </authorList>
    </citation>
    <scope>NUCLEOTIDE SEQUENCE [LARGE SCALE GENOMIC DNA]</scope>
    <source>
        <tissue evidence="11">Root</tissue>
    </source>
</reference>
<name>A0A0B2QP34_GLYSO</name>
<dbReference type="Pfam" id="PF17123">
    <property type="entry name" value="zf-RING_11"/>
    <property type="match status" value="1"/>
</dbReference>
<evidence type="ECO:0000256" key="9">
    <source>
        <dbReference type="SAM" id="MobiDB-lite"/>
    </source>
</evidence>
<dbReference type="SMART" id="SM00184">
    <property type="entry name" value="RING"/>
    <property type="match status" value="1"/>
</dbReference>
<dbReference type="SUPFAM" id="SSF57850">
    <property type="entry name" value="RING/U-box"/>
    <property type="match status" value="1"/>
</dbReference>
<dbReference type="InterPro" id="IPR001841">
    <property type="entry name" value="Znf_RING"/>
</dbReference>
<dbReference type="Gene3D" id="3.30.40.10">
    <property type="entry name" value="Zinc/RING finger domain, C3HC4 (zinc finger)"/>
    <property type="match status" value="1"/>
</dbReference>
<comment type="catalytic activity">
    <reaction evidence="1">
        <text>S-ubiquitinyl-[E2 ubiquitin-conjugating enzyme]-L-cysteine + [acceptor protein]-L-lysine = [E2 ubiquitin-conjugating enzyme]-L-cysteine + N(6)-ubiquitinyl-[acceptor protein]-L-lysine.</text>
        <dbReference type="EC" id="2.3.2.27"/>
    </reaction>
</comment>
<evidence type="ECO:0000256" key="3">
    <source>
        <dbReference type="ARBA" id="ARBA00022679"/>
    </source>
</evidence>
<feature type="region of interest" description="Disordered" evidence="9">
    <location>
        <begin position="148"/>
        <end position="269"/>
    </location>
</feature>
<evidence type="ECO:0000256" key="2">
    <source>
        <dbReference type="ARBA" id="ARBA00012483"/>
    </source>
</evidence>
<accession>A0A0B2QP34</accession>
<dbReference type="InterPro" id="IPR013083">
    <property type="entry name" value="Znf_RING/FYVE/PHD"/>
</dbReference>
<dbReference type="Proteomes" id="UP000053555">
    <property type="component" value="Unassembled WGS sequence"/>
</dbReference>
<keyword evidence="3" id="KW-0808">Transferase</keyword>
<dbReference type="PANTHER" id="PTHR46463">
    <property type="entry name" value="ZINC FINGER, RING/FYVE/PHD-TYPE"/>
    <property type="match status" value="1"/>
</dbReference>
<feature type="compositionally biased region" description="Polar residues" evidence="9">
    <location>
        <begin position="333"/>
        <end position="359"/>
    </location>
</feature>
<feature type="compositionally biased region" description="Basic residues" evidence="9">
    <location>
        <begin position="148"/>
        <end position="169"/>
    </location>
</feature>